<name>A0A410FUC5_BIPS1</name>
<evidence type="ECO:0000313" key="1">
    <source>
        <dbReference type="EMBL" id="QAA76687.1"/>
    </source>
</evidence>
<dbReference type="NCBIfam" id="TIGR01863">
    <property type="entry name" value="cas_Csd1"/>
    <property type="match status" value="1"/>
</dbReference>
<dbReference type="EMBL" id="CP034928">
    <property type="protein sequence ID" value="QAA76687.1"/>
    <property type="molecule type" value="Genomic_DNA"/>
</dbReference>
<dbReference type="InterPro" id="IPR010144">
    <property type="entry name" value="CRISPR-assoc_prot_Csd1-typ"/>
</dbReference>
<dbReference type="Proteomes" id="UP000287233">
    <property type="component" value="Chromosome"/>
</dbReference>
<dbReference type="Pfam" id="PF09709">
    <property type="entry name" value="Cas_Csd1"/>
    <property type="match status" value="1"/>
</dbReference>
<evidence type="ECO:0000313" key="2">
    <source>
        <dbReference type="Proteomes" id="UP000287233"/>
    </source>
</evidence>
<gene>
    <name evidence="1" type="ORF">BIP78_0921</name>
</gene>
<accession>A0A410FUC5</accession>
<protein>
    <submittedName>
        <fullName evidence="1">CRISPR-associated protein, Csd1 family</fullName>
    </submittedName>
</protein>
<proteinExistence type="predicted"/>
<sequence>MLEVLAKRAGAVEPGFGPKDVRWAIVCDERGTFREVLELGDTDAKRNCGQAFPVCPVMDRSVKQSGGKSEFLIDTAANVVLLGVAPEDAKGRAKHDYFVQLLREAGQAMPELAGLVRLLESQAELERVRERFIALGARPTESVTFKLGNAFPIESDRWHDWWRGKLAELTADRRAQGAAAGHMVCFATGDRVVPLPTHPKIKGLARLGGQRSGDVLVGFDKPAFQSYGLDQSTNAAVSKEAATAYSTALNALICKSSYELAGALVVHWFHYRVKPEEDLFSWLQDPPEGEERHARQRARDLLDSIASGQRADLAGNRYYALTLSGARGRVMVRDWMEGEFKELAENIRRWFEDVSIISCDGRIARDPRFLDVIGATARDLNDVAPPFMAKMWRVAVRCEPIPLAALAHALARVKEAVIGNKPFNHARMGLMKAYHIRSSREDGGKMKPNLNEEHPAPAYHCGRMMAVLAKLQQAALGDVGAGIVQRYYAAASATPALVLGRLVRGGQFHLNKLEPGLAHWYEEKLASISARLGDGVPQTLSLEEQSLFALGYYQQWVDLRTKRSDGSN</sequence>
<dbReference type="AlphaFoldDB" id="A0A410FUC5"/>
<organism evidence="1 2">
    <name type="scientific">Bipolaricaulis sibiricus</name>
    <dbReference type="NCBI Taxonomy" id="2501609"/>
    <lineage>
        <taxon>Bacteria</taxon>
        <taxon>Candidatus Bipolaricaulota</taxon>
        <taxon>Candidatus Bipolaricaulia</taxon>
        <taxon>Candidatus Bipolaricaulales</taxon>
        <taxon>Candidatus Bipolaricaulaceae</taxon>
        <taxon>Candidatus Bipolaricaulis</taxon>
    </lineage>
</organism>
<reference evidence="2" key="1">
    <citation type="submission" date="2018-12" db="EMBL/GenBank/DDBJ databases">
        <title>Complete genome sequence of an uncultured bacterium of the candidate phylum Bipolaricaulota.</title>
        <authorList>
            <person name="Kadnikov V.V."/>
            <person name="Mardanov A.V."/>
            <person name="Beletsky A.V."/>
            <person name="Frank Y.A."/>
            <person name="Karnachuk O.V."/>
            <person name="Ravin N.V."/>
        </authorList>
    </citation>
    <scope>NUCLEOTIDE SEQUENCE [LARGE SCALE GENOMIC DNA]</scope>
</reference>
<dbReference type="KEGG" id="bih:BIP78_0921"/>